<dbReference type="GeneID" id="10643889"/>
<dbReference type="AlphaFoldDB" id="F6BDL6"/>
<proteinExistence type="predicted"/>
<feature type="domain" description="Glutamine amidotransferase type-2" evidence="2">
    <location>
        <begin position="2"/>
        <end position="360"/>
    </location>
</feature>
<dbReference type="CDD" id="cd01907">
    <property type="entry name" value="GlxB"/>
    <property type="match status" value="1"/>
</dbReference>
<protein>
    <submittedName>
        <fullName evidence="3">Glutamine amidotransferase class-II</fullName>
    </submittedName>
</protein>
<name>F6BDL6_METIK</name>
<keyword evidence="3" id="KW-0315">Glutamine amidotransferase</keyword>
<dbReference type="EMBL" id="CP002737">
    <property type="protein sequence ID" value="AEF96577.1"/>
    <property type="molecule type" value="Genomic_DNA"/>
</dbReference>
<evidence type="ECO:0000256" key="1">
    <source>
        <dbReference type="PIRSR" id="PIRSR018774-1"/>
    </source>
</evidence>
<dbReference type="InterPro" id="IPR017932">
    <property type="entry name" value="GATase_2_dom"/>
</dbReference>
<keyword evidence="4" id="KW-1185">Reference proteome</keyword>
<dbReference type="RefSeq" id="WP_013799179.1">
    <property type="nucleotide sequence ID" value="NC_015562.1"/>
</dbReference>
<keyword evidence="3" id="KW-0808">Transferase</keyword>
<dbReference type="OrthoDB" id="372195at2157"/>
<feature type="active site" description="For GATase activity" evidence="1">
    <location>
        <position position="2"/>
    </location>
</feature>
<dbReference type="PROSITE" id="PS51278">
    <property type="entry name" value="GATASE_TYPE_2"/>
    <property type="match status" value="1"/>
</dbReference>
<reference evidence="3 4" key="1">
    <citation type="submission" date="2011-05" db="EMBL/GenBank/DDBJ databases">
        <title>Complete sequence of Methanotorris igneus Kol 5.</title>
        <authorList>
            <consortium name="US DOE Joint Genome Institute"/>
            <person name="Lucas S."/>
            <person name="Han J."/>
            <person name="Lapidus A."/>
            <person name="Cheng J.-F."/>
            <person name="Goodwin L."/>
            <person name="Pitluck S."/>
            <person name="Peters L."/>
            <person name="Mikhailova N."/>
            <person name="Chertkov O."/>
            <person name="Han C."/>
            <person name="Tapia R."/>
            <person name="Land M."/>
            <person name="Hauser L."/>
            <person name="Kyrpides N."/>
            <person name="Ivanova N."/>
            <person name="Pagani I."/>
            <person name="Sieprawska-Lupa M."/>
            <person name="Whitman W."/>
            <person name="Woyke T."/>
        </authorList>
    </citation>
    <scope>NUCLEOTIDE SEQUENCE [LARGE SCALE GENOMIC DNA]</scope>
    <source>
        <strain evidence="4">DSM 5666 / JCM 11834 / Kol 5</strain>
    </source>
</reference>
<evidence type="ECO:0000313" key="4">
    <source>
        <dbReference type="Proteomes" id="UP000009227"/>
    </source>
</evidence>
<dbReference type="Proteomes" id="UP000009227">
    <property type="component" value="Chromosome"/>
</dbReference>
<dbReference type="STRING" id="880724.Metig_1035"/>
<organism evidence="4">
    <name type="scientific">Methanotorris igneus (strain DSM 5666 / JCM 11834 / Kol 5)</name>
    <dbReference type="NCBI Taxonomy" id="880724"/>
    <lineage>
        <taxon>Archaea</taxon>
        <taxon>Methanobacteriati</taxon>
        <taxon>Methanobacteriota</taxon>
        <taxon>Methanomada group</taxon>
        <taxon>Methanococci</taxon>
        <taxon>Methanococcales</taxon>
        <taxon>Methanocaldococcaceae</taxon>
        <taxon>Methanotorris</taxon>
    </lineage>
</organism>
<dbReference type="SUPFAM" id="SSF56235">
    <property type="entry name" value="N-terminal nucleophile aminohydrolases (Ntn hydrolases)"/>
    <property type="match status" value="1"/>
</dbReference>
<dbReference type="PIRSF" id="PIRSF018774">
    <property type="entry name" value="GOGAT_lg_dom1"/>
    <property type="match status" value="1"/>
</dbReference>
<sequence length="361" mass="41564">MCGIIGFISRDQKLIGGEKIATALNCLRERGNGKGAGYVGYGIYPKYADKYAIHVFLDSSKDYDKIRENVRYTLEKYGYVVKDEEIPVEEGVLEKEYVSWRFFYEFDEKYKPFEEDKMVELVMEINDKIDGAFVFSSGKNLGVFKAAAWPHEVAEYFKIDKYKGWMWISHARYPTNTRGWWGGAHPFNLLNWSVVHNGEITSYGTNKRYVESFGYKCRLFTDTEVVAYLLDLLVRKHKLPIEYAATALAPRFWDEIDRMPEEERKIHEAIRMTYGSAMLNGPFAIIVGTHEGMLFMNGDIEKGNAMFGLTDRIKLRPLVAAEKDDLFFVSSEEAAIRAICPDLDRVWMPDAGKMVIARVNK</sequence>
<dbReference type="KEGG" id="mig:Metig_1035"/>
<dbReference type="HOGENOM" id="CLU_061941_0_0_2"/>
<dbReference type="Pfam" id="PF00310">
    <property type="entry name" value="GATase_2"/>
    <property type="match status" value="1"/>
</dbReference>
<dbReference type="GO" id="GO:0016740">
    <property type="term" value="F:transferase activity"/>
    <property type="evidence" value="ECO:0007669"/>
    <property type="project" value="UniProtKB-KW"/>
</dbReference>
<gene>
    <name evidence="3" type="ordered locus">Metig_1035</name>
</gene>
<evidence type="ECO:0000259" key="2">
    <source>
        <dbReference type="PROSITE" id="PS51278"/>
    </source>
</evidence>
<dbReference type="MEROPS" id="C44.A09"/>
<dbReference type="InterPro" id="IPR012375">
    <property type="entry name" value="Glu_synth_lsu_1"/>
</dbReference>
<evidence type="ECO:0000313" key="3">
    <source>
        <dbReference type="EMBL" id="AEF96577.1"/>
    </source>
</evidence>
<dbReference type="Gene3D" id="3.60.20.10">
    <property type="entry name" value="Glutamine Phosphoribosylpyrophosphate, subunit 1, domain 1"/>
    <property type="match status" value="1"/>
</dbReference>
<accession>F6BDL6</accession>
<dbReference type="InterPro" id="IPR029055">
    <property type="entry name" value="Ntn_hydrolases_N"/>
</dbReference>